<dbReference type="Proteomes" id="UP001579974">
    <property type="component" value="Unassembled WGS sequence"/>
</dbReference>
<keyword evidence="2" id="KW-1185">Reference proteome</keyword>
<dbReference type="RefSeq" id="WP_275476048.1">
    <property type="nucleotide sequence ID" value="NZ_CP162940.1"/>
</dbReference>
<organism evidence="1 2">
    <name type="scientific">Alicyclobacillus fastidiosus</name>
    <dbReference type="NCBI Taxonomy" id="392011"/>
    <lineage>
        <taxon>Bacteria</taxon>
        <taxon>Bacillati</taxon>
        <taxon>Bacillota</taxon>
        <taxon>Bacilli</taxon>
        <taxon>Bacillales</taxon>
        <taxon>Alicyclobacillaceae</taxon>
        <taxon>Alicyclobacillus</taxon>
    </lineage>
</organism>
<accession>A0ABV5AK21</accession>
<dbReference type="EMBL" id="JBDXSU010000016">
    <property type="protein sequence ID" value="MFB5192032.1"/>
    <property type="molecule type" value="Genomic_DNA"/>
</dbReference>
<dbReference type="Pfam" id="PF08812">
    <property type="entry name" value="YtxC"/>
    <property type="match status" value="1"/>
</dbReference>
<name>A0ABV5AK21_9BACL</name>
<sequence>MNVHTLNITSENAFPALVDKLSAVAGICLINLDHLDHSLSCEYEEQTVEELCNAMTLFLFSDWLFARLQAKLSREYPHLSDDELEYLTLVFMHELRSNEVVVGGRNYEEWLGRTKVGLWSLLESDETVFIEGFARFRLKSFQQSIMSVLRERVHQFMLDREYEESVAMLRYMLETQPESAQELHVFCAPNRVWITDANGSLVRDAEVTEAALAESGGDLNSEDLAMSILITRSPCRIVLHDMNEGAQWPSFSETLGRVFAERVRACRHCSTCQQLKQAQHVFPVDASSDHRVKRNH</sequence>
<reference evidence="1 2" key="1">
    <citation type="journal article" date="2024" name="Int. J. Mol. Sci.">
        <title>Exploration of Alicyclobacillus spp. Genome in Search of Antibiotic Resistance.</title>
        <authorList>
            <person name="Bucka-Kolendo J."/>
            <person name="Kiousi D.E."/>
            <person name="Dekowska A."/>
            <person name="Mikolajczuk-Szczyrba A."/>
            <person name="Karadedos D.M."/>
            <person name="Michael P."/>
            <person name="Galanis A."/>
            <person name="Sokolowska B."/>
        </authorList>
    </citation>
    <scope>NUCLEOTIDE SEQUENCE [LARGE SCALE GENOMIC DNA]</scope>
    <source>
        <strain evidence="1 2">KKP 3000</strain>
    </source>
</reference>
<gene>
    <name evidence="1" type="primary">ytxC</name>
    <name evidence="1" type="ORF">KKP3000_000825</name>
</gene>
<evidence type="ECO:0000313" key="1">
    <source>
        <dbReference type="EMBL" id="MFB5192032.1"/>
    </source>
</evidence>
<comment type="caution">
    <text evidence="1">The sequence shown here is derived from an EMBL/GenBank/DDBJ whole genome shotgun (WGS) entry which is preliminary data.</text>
</comment>
<evidence type="ECO:0000313" key="2">
    <source>
        <dbReference type="Proteomes" id="UP001579974"/>
    </source>
</evidence>
<proteinExistence type="predicted"/>
<protein>
    <submittedName>
        <fullName evidence="1">Sporulation protein YtxC</fullName>
    </submittedName>
</protein>
<dbReference type="InterPro" id="IPR014199">
    <property type="entry name" value="Spore_YtxC"/>
</dbReference>